<dbReference type="InterPro" id="IPR038186">
    <property type="entry name" value="CHAD_dom_sf"/>
</dbReference>
<evidence type="ECO:0000259" key="1">
    <source>
        <dbReference type="PROSITE" id="PS51708"/>
    </source>
</evidence>
<keyword evidence="3" id="KW-1185">Reference proteome</keyword>
<comment type="caution">
    <text evidence="2">The sequence shown here is derived from an EMBL/GenBank/DDBJ whole genome shotgun (WGS) entry which is preliminary data.</text>
</comment>
<proteinExistence type="predicted"/>
<name>A0A850EPL3_9BACL</name>
<sequence>MTAEQARKGRPASQTEQWEHALNLLYFNFQDYSKEALRKFDDEDIHQARVNCRKLLTLLAILDPKHSSGLYPIFKKAQKRLGKVRDADVLIQSFKERRQQAKADGKPKTVKLLTAVIKHQKHTRKKYREQLAQDLPKLTNSALDERWAVFLSTQLESMVARRDANVVMRELEVAFEQRKQACKGLFKDLSSPSEEAFETLHKLRIAAKELRYTAGAAAFTLDPKFQADEGIYKDVQAQLGEINDKRIWLQTLNEIGRKKLDVGKKTWEAFTGELRAEVLEALQHNRVLPVGDSK</sequence>
<dbReference type="AlphaFoldDB" id="A0A850EPL3"/>
<gene>
    <name evidence="2" type="ORF">HPT30_15205</name>
</gene>
<evidence type="ECO:0000313" key="3">
    <source>
        <dbReference type="Proteomes" id="UP000564806"/>
    </source>
</evidence>
<dbReference type="PANTHER" id="PTHR39339:SF1">
    <property type="entry name" value="CHAD DOMAIN-CONTAINING PROTEIN"/>
    <property type="match status" value="1"/>
</dbReference>
<feature type="domain" description="CHAD" evidence="1">
    <location>
        <begin position="1"/>
        <end position="294"/>
    </location>
</feature>
<accession>A0A850EPL3</accession>
<dbReference type="PROSITE" id="PS51708">
    <property type="entry name" value="CHAD"/>
    <property type="match status" value="1"/>
</dbReference>
<protein>
    <submittedName>
        <fullName evidence="2">CHAD domain-containing protein</fullName>
    </submittedName>
</protein>
<reference evidence="2" key="1">
    <citation type="submission" date="2020-06" db="EMBL/GenBank/DDBJ databases">
        <title>Paenibacillus sp. nov., isolated from soil.</title>
        <authorList>
            <person name="Seo Y.L."/>
        </authorList>
    </citation>
    <scope>NUCLEOTIDE SEQUENCE [LARGE SCALE GENOMIC DNA]</scope>
    <source>
        <strain evidence="2">JW14</strain>
    </source>
</reference>
<dbReference type="Proteomes" id="UP000564806">
    <property type="component" value="Unassembled WGS sequence"/>
</dbReference>
<evidence type="ECO:0000313" key="2">
    <source>
        <dbReference type="EMBL" id="NUU61690.1"/>
    </source>
</evidence>
<dbReference type="SMART" id="SM00880">
    <property type="entry name" value="CHAD"/>
    <property type="match status" value="1"/>
</dbReference>
<dbReference type="Gene3D" id="1.40.20.10">
    <property type="entry name" value="CHAD domain"/>
    <property type="match status" value="1"/>
</dbReference>
<dbReference type="EMBL" id="JABWCS010000210">
    <property type="protein sequence ID" value="NUU61690.1"/>
    <property type="molecule type" value="Genomic_DNA"/>
</dbReference>
<dbReference type="PANTHER" id="PTHR39339">
    <property type="entry name" value="SLR1444 PROTEIN"/>
    <property type="match status" value="1"/>
</dbReference>
<dbReference type="InterPro" id="IPR007899">
    <property type="entry name" value="CHAD_dom"/>
</dbReference>
<dbReference type="Pfam" id="PF05235">
    <property type="entry name" value="CHAD"/>
    <property type="match status" value="1"/>
</dbReference>
<dbReference type="RefSeq" id="WP_175372195.1">
    <property type="nucleotide sequence ID" value="NZ_JABWCS010000210.1"/>
</dbReference>
<organism evidence="2 3">
    <name type="scientific">Paenibacillus agri</name>
    <dbReference type="NCBI Taxonomy" id="2744309"/>
    <lineage>
        <taxon>Bacteria</taxon>
        <taxon>Bacillati</taxon>
        <taxon>Bacillota</taxon>
        <taxon>Bacilli</taxon>
        <taxon>Bacillales</taxon>
        <taxon>Paenibacillaceae</taxon>
        <taxon>Paenibacillus</taxon>
    </lineage>
</organism>